<keyword evidence="1" id="KW-0812">Transmembrane</keyword>
<dbReference type="EMBL" id="QMDL01000001">
    <property type="protein sequence ID" value="RMJ06031.1"/>
    <property type="molecule type" value="Genomic_DNA"/>
</dbReference>
<sequence length="256" mass="29857">MEATTIVIVLAAIVALSLVIIVVSQMREKARIERMRKIRTQRDNYNRAFRLLSEIPGQYLNSGLKFILLKQMEDACKNLVTLKTDKPVDEWLNTVKQTRQQVLDKTDNHPPVKIDSPEKSEQVKEQLNNLFKLIESMHKSGRIDAPTAKQNLKYVLFLIHKTHADLHVFQARDHIRHNEIRKAIHSYHSASMEMVKSKDNPLALKAVKSFRTRIKELEASLHDDDTAKEHGTKLDQEWDNMLQDEESWKKRKDFDN</sequence>
<feature type="transmembrane region" description="Helical" evidence="1">
    <location>
        <begin position="6"/>
        <end position="26"/>
    </location>
</feature>
<keyword evidence="1" id="KW-1133">Transmembrane helix</keyword>
<comment type="caution">
    <text evidence="2">The sequence shown here is derived from an EMBL/GenBank/DDBJ whole genome shotgun (WGS) entry which is preliminary data.</text>
</comment>
<accession>A0A3M2RLD6</accession>
<reference evidence="2 3" key="1">
    <citation type="submission" date="2018-08" db="EMBL/GenBank/DDBJ databases">
        <title>Whole Genome Sequence of the Moderate Halophilic Marine Bacterium Marinobacter litoralis Sw-45.</title>
        <authorList>
            <person name="Musa H."/>
        </authorList>
    </citation>
    <scope>NUCLEOTIDE SEQUENCE [LARGE SCALE GENOMIC DNA]</scope>
    <source>
        <strain evidence="2 3">Sw-45</strain>
    </source>
</reference>
<proteinExistence type="predicted"/>
<keyword evidence="1" id="KW-0472">Membrane</keyword>
<evidence type="ECO:0000313" key="3">
    <source>
        <dbReference type="Proteomes" id="UP000265903"/>
    </source>
</evidence>
<evidence type="ECO:0000313" key="2">
    <source>
        <dbReference type="EMBL" id="RMJ06031.1"/>
    </source>
</evidence>
<dbReference type="AlphaFoldDB" id="A0A3M2RLD6"/>
<keyword evidence="3" id="KW-1185">Reference proteome</keyword>
<name>A0A3M2RLD6_9GAMM</name>
<dbReference type="OrthoDB" id="6199153at2"/>
<organism evidence="2 3">
    <name type="scientific">Marinobacter litoralis</name>
    <dbReference type="NCBI Taxonomy" id="187981"/>
    <lineage>
        <taxon>Bacteria</taxon>
        <taxon>Pseudomonadati</taxon>
        <taxon>Pseudomonadota</taxon>
        <taxon>Gammaproteobacteria</taxon>
        <taxon>Pseudomonadales</taxon>
        <taxon>Marinobacteraceae</taxon>
        <taxon>Marinobacter</taxon>
    </lineage>
</organism>
<gene>
    <name evidence="2" type="ORF">DOQ08_00713</name>
</gene>
<evidence type="ECO:0000256" key="1">
    <source>
        <dbReference type="SAM" id="Phobius"/>
    </source>
</evidence>
<dbReference type="Proteomes" id="UP000265903">
    <property type="component" value="Unassembled WGS sequence"/>
</dbReference>
<protein>
    <submittedName>
        <fullName evidence="2">Uncharacterized protein</fullName>
    </submittedName>
</protein>
<dbReference type="RefSeq" id="WP_114333506.1">
    <property type="nucleotide sequence ID" value="NZ_QMDL01000001.1"/>
</dbReference>